<feature type="compositionally biased region" description="Basic and acidic residues" evidence="2">
    <location>
        <begin position="182"/>
        <end position="191"/>
    </location>
</feature>
<name>A0A8S0YR98_ARCPL</name>
<dbReference type="Gene3D" id="3.50.50.60">
    <property type="entry name" value="FAD/NAD(P)-binding domain"/>
    <property type="match status" value="1"/>
</dbReference>
<dbReference type="OrthoDB" id="269227at2759"/>
<accession>A0A8S0YR98</accession>
<reference evidence="3 4" key="1">
    <citation type="submission" date="2020-04" db="EMBL/GenBank/DDBJ databases">
        <authorList>
            <person name="Wallbank WR R."/>
            <person name="Pardo Diaz C."/>
            <person name="Kozak K."/>
            <person name="Martin S."/>
            <person name="Jiggins C."/>
            <person name="Moest M."/>
            <person name="Warren A I."/>
            <person name="Byers J.R.P. K."/>
            <person name="Montejo-Kovacevich G."/>
            <person name="Yen C E."/>
        </authorList>
    </citation>
    <scope>NUCLEOTIDE SEQUENCE [LARGE SCALE GENOMIC DNA]</scope>
</reference>
<evidence type="ECO:0000256" key="2">
    <source>
        <dbReference type="SAM" id="MobiDB-lite"/>
    </source>
</evidence>
<dbReference type="AlphaFoldDB" id="A0A8S0YR98"/>
<organism evidence="3 4">
    <name type="scientific">Arctia plantaginis</name>
    <name type="common">Wood tiger moth</name>
    <name type="synonym">Phalaena plantaginis</name>
    <dbReference type="NCBI Taxonomy" id="874455"/>
    <lineage>
        <taxon>Eukaryota</taxon>
        <taxon>Metazoa</taxon>
        <taxon>Ecdysozoa</taxon>
        <taxon>Arthropoda</taxon>
        <taxon>Hexapoda</taxon>
        <taxon>Insecta</taxon>
        <taxon>Pterygota</taxon>
        <taxon>Neoptera</taxon>
        <taxon>Endopterygota</taxon>
        <taxon>Lepidoptera</taxon>
        <taxon>Glossata</taxon>
        <taxon>Ditrysia</taxon>
        <taxon>Noctuoidea</taxon>
        <taxon>Erebidae</taxon>
        <taxon>Arctiinae</taxon>
        <taxon>Arctia</taxon>
    </lineage>
</organism>
<gene>
    <name evidence="3" type="ORF">APLA_LOCUS439</name>
</gene>
<evidence type="ECO:0000313" key="3">
    <source>
        <dbReference type="EMBL" id="CAB3220936.1"/>
    </source>
</evidence>
<dbReference type="SUPFAM" id="SSF51905">
    <property type="entry name" value="FAD/NAD(P)-binding domain"/>
    <property type="match status" value="1"/>
</dbReference>
<sequence>MSGQDWIPPNISPICLEQHAPLTQCSPTGYMFLALISQLYGSARMSVNPENDWKFPSDGSSGTLSNFGSSFEHFKAPLGPVLFKTSDISSRPSLGPVLHDGILPKYSTQLRSHGPGPSLGISQTSSFFPEFEFEKEFSKTDPFKKDFDNPFKKYSSPSFDFNFHKRSISDVEAAESKVNSANEEKNKNQEKSRKKRQASETYDFIVVGAGSAGCVVANRLSEVKKWKDRCDILALVKVEDDSKLVDACSEEKDDFSVDYVQSDCEDDYSDVISHEISEAKMEKDTSRVHKITKTNLRRT</sequence>
<dbReference type="EMBL" id="CADEBC010000059">
    <property type="protein sequence ID" value="CAB3220936.1"/>
    <property type="molecule type" value="Genomic_DNA"/>
</dbReference>
<dbReference type="GO" id="GO:0016491">
    <property type="term" value="F:oxidoreductase activity"/>
    <property type="evidence" value="ECO:0007669"/>
    <property type="project" value="TreeGrafter"/>
</dbReference>
<evidence type="ECO:0000256" key="1">
    <source>
        <dbReference type="ARBA" id="ARBA00010790"/>
    </source>
</evidence>
<dbReference type="InterPro" id="IPR036188">
    <property type="entry name" value="FAD/NAD-bd_sf"/>
</dbReference>
<protein>
    <recommendedName>
        <fullName evidence="5">Glucose-methanol-choline oxidoreductase N-terminal domain-containing protein</fullName>
    </recommendedName>
</protein>
<comment type="similarity">
    <text evidence="1">Belongs to the GMC oxidoreductase family.</text>
</comment>
<keyword evidence="4" id="KW-1185">Reference proteome</keyword>
<dbReference type="PANTHER" id="PTHR11552:SF147">
    <property type="entry name" value="CHOLINE DEHYDROGENASE, MITOCHONDRIAL"/>
    <property type="match status" value="1"/>
</dbReference>
<dbReference type="GO" id="GO:0050660">
    <property type="term" value="F:flavin adenine dinucleotide binding"/>
    <property type="evidence" value="ECO:0007669"/>
    <property type="project" value="InterPro"/>
</dbReference>
<evidence type="ECO:0000313" key="4">
    <source>
        <dbReference type="Proteomes" id="UP000494106"/>
    </source>
</evidence>
<comment type="caution">
    <text evidence="3">The sequence shown here is derived from an EMBL/GenBank/DDBJ whole genome shotgun (WGS) entry which is preliminary data.</text>
</comment>
<dbReference type="InterPro" id="IPR012132">
    <property type="entry name" value="GMC_OxRdtase"/>
</dbReference>
<dbReference type="Proteomes" id="UP000494106">
    <property type="component" value="Unassembled WGS sequence"/>
</dbReference>
<feature type="region of interest" description="Disordered" evidence="2">
    <location>
        <begin position="174"/>
        <end position="195"/>
    </location>
</feature>
<proteinExistence type="inferred from homology"/>
<dbReference type="PANTHER" id="PTHR11552">
    <property type="entry name" value="GLUCOSE-METHANOL-CHOLINE GMC OXIDOREDUCTASE"/>
    <property type="match status" value="1"/>
</dbReference>
<evidence type="ECO:0008006" key="5">
    <source>
        <dbReference type="Google" id="ProtNLM"/>
    </source>
</evidence>